<evidence type="ECO:0000313" key="2">
    <source>
        <dbReference type="EMBL" id="PZR55004.1"/>
    </source>
</evidence>
<keyword evidence="2" id="KW-0560">Oxidoreductase</keyword>
<name>A0A2W5Y8X0_9MICO</name>
<gene>
    <name evidence="2" type="ORF">DNL40_00985</name>
</gene>
<organism evidence="2 3">
    <name type="scientific">Xylanimonas oleitrophica</name>
    <dbReference type="NCBI Taxonomy" id="2607479"/>
    <lineage>
        <taxon>Bacteria</taxon>
        <taxon>Bacillati</taxon>
        <taxon>Actinomycetota</taxon>
        <taxon>Actinomycetes</taxon>
        <taxon>Micrococcales</taxon>
        <taxon>Promicromonosporaceae</taxon>
        <taxon>Xylanimonas</taxon>
    </lineage>
</organism>
<protein>
    <submittedName>
        <fullName evidence="2">Antibiotic biosynthesis monooxygenase</fullName>
    </submittedName>
</protein>
<proteinExistence type="predicted"/>
<dbReference type="InterPro" id="IPR011008">
    <property type="entry name" value="Dimeric_a/b-barrel"/>
</dbReference>
<feature type="domain" description="ABM" evidence="1">
    <location>
        <begin position="5"/>
        <end position="96"/>
    </location>
</feature>
<reference evidence="2 3" key="1">
    <citation type="submission" date="2018-06" db="EMBL/GenBank/DDBJ databases">
        <title>Whole genome sequencing of a novel hydrocarbon degrading bacterial strain, PW21 isolated from oil contaminated produced water sample.</title>
        <authorList>
            <person name="Nagkirti P."/>
            <person name="Shaikh A."/>
            <person name="Gowdaman V."/>
            <person name="Engineer A.E."/>
            <person name="Dagar S."/>
            <person name="Dhakephalkar P.K."/>
        </authorList>
    </citation>
    <scope>NUCLEOTIDE SEQUENCE [LARGE SCALE GENOMIC DNA]</scope>
    <source>
        <strain evidence="2 3">PW21</strain>
    </source>
</reference>
<dbReference type="InterPro" id="IPR007138">
    <property type="entry name" value="ABM_dom"/>
</dbReference>
<keyword evidence="2" id="KW-0503">Monooxygenase</keyword>
<sequence>MTIGYGFSATMTAHPGRGDELFDVVRSGLDPGSPASTRFCLVYLVSRSASDPDVVHLVEGWTSAEDHRREFDTDAARAIVARFDGLLAKDPEYTDLVPVTGKAVLA</sequence>
<evidence type="ECO:0000259" key="1">
    <source>
        <dbReference type="PROSITE" id="PS51725"/>
    </source>
</evidence>
<dbReference type="GO" id="GO:0004497">
    <property type="term" value="F:monooxygenase activity"/>
    <property type="evidence" value="ECO:0007669"/>
    <property type="project" value="UniProtKB-KW"/>
</dbReference>
<dbReference type="RefSeq" id="WP_111249368.1">
    <property type="nucleotide sequence ID" value="NZ_QKWH01000001.1"/>
</dbReference>
<dbReference type="Pfam" id="PF03992">
    <property type="entry name" value="ABM"/>
    <property type="match status" value="1"/>
</dbReference>
<dbReference type="PROSITE" id="PS51725">
    <property type="entry name" value="ABM"/>
    <property type="match status" value="1"/>
</dbReference>
<evidence type="ECO:0000313" key="3">
    <source>
        <dbReference type="Proteomes" id="UP000248783"/>
    </source>
</evidence>
<dbReference type="Gene3D" id="3.30.70.100">
    <property type="match status" value="1"/>
</dbReference>
<comment type="caution">
    <text evidence="2">The sequence shown here is derived from an EMBL/GenBank/DDBJ whole genome shotgun (WGS) entry which is preliminary data.</text>
</comment>
<accession>A0A2W5Y8X0</accession>
<keyword evidence="3" id="KW-1185">Reference proteome</keyword>
<dbReference type="EMBL" id="QKWH01000001">
    <property type="protein sequence ID" value="PZR55004.1"/>
    <property type="molecule type" value="Genomic_DNA"/>
</dbReference>
<dbReference type="AlphaFoldDB" id="A0A2W5Y8X0"/>
<dbReference type="SUPFAM" id="SSF54909">
    <property type="entry name" value="Dimeric alpha+beta barrel"/>
    <property type="match status" value="1"/>
</dbReference>
<dbReference type="Proteomes" id="UP000248783">
    <property type="component" value="Unassembled WGS sequence"/>
</dbReference>